<feature type="transmembrane region" description="Helical" evidence="2">
    <location>
        <begin position="69"/>
        <end position="87"/>
    </location>
</feature>
<evidence type="ECO:0000313" key="4">
    <source>
        <dbReference type="Proteomes" id="UP001412067"/>
    </source>
</evidence>
<name>A0ABR2MD83_9ASPA</name>
<keyword evidence="4" id="KW-1185">Reference proteome</keyword>
<keyword evidence="2" id="KW-1133">Transmembrane helix</keyword>
<sequence length="117" mass="12769">MPSSPLLDRPARASPVPDSERRLPLVDGAIPPVAPPIHFSTASRSSAIHPFSDSSFSQSFLLQIGDINAVGRSTLWFLLLISFLGYFSPEARRNNRMLSSGNLVAIFTVDVVVHLPR</sequence>
<keyword evidence="2" id="KW-0472">Membrane</keyword>
<dbReference type="EMBL" id="JBBWWR010000009">
    <property type="protein sequence ID" value="KAK8961520.1"/>
    <property type="molecule type" value="Genomic_DNA"/>
</dbReference>
<accession>A0ABR2MD83</accession>
<comment type="caution">
    <text evidence="3">The sequence shown here is derived from an EMBL/GenBank/DDBJ whole genome shotgun (WGS) entry which is preliminary data.</text>
</comment>
<gene>
    <name evidence="3" type="ORF">KSP40_PGU013511</name>
</gene>
<organism evidence="3 4">
    <name type="scientific">Platanthera guangdongensis</name>
    <dbReference type="NCBI Taxonomy" id="2320717"/>
    <lineage>
        <taxon>Eukaryota</taxon>
        <taxon>Viridiplantae</taxon>
        <taxon>Streptophyta</taxon>
        <taxon>Embryophyta</taxon>
        <taxon>Tracheophyta</taxon>
        <taxon>Spermatophyta</taxon>
        <taxon>Magnoliopsida</taxon>
        <taxon>Liliopsida</taxon>
        <taxon>Asparagales</taxon>
        <taxon>Orchidaceae</taxon>
        <taxon>Orchidoideae</taxon>
        <taxon>Orchideae</taxon>
        <taxon>Orchidinae</taxon>
        <taxon>Platanthera</taxon>
    </lineage>
</organism>
<protein>
    <submittedName>
        <fullName evidence="3">Uncharacterized protein</fullName>
    </submittedName>
</protein>
<reference evidence="3 4" key="1">
    <citation type="journal article" date="2022" name="Nat. Plants">
        <title>Genomes of leafy and leafless Platanthera orchids illuminate the evolution of mycoheterotrophy.</title>
        <authorList>
            <person name="Li M.H."/>
            <person name="Liu K.W."/>
            <person name="Li Z."/>
            <person name="Lu H.C."/>
            <person name="Ye Q.L."/>
            <person name="Zhang D."/>
            <person name="Wang J.Y."/>
            <person name="Li Y.F."/>
            <person name="Zhong Z.M."/>
            <person name="Liu X."/>
            <person name="Yu X."/>
            <person name="Liu D.K."/>
            <person name="Tu X.D."/>
            <person name="Liu B."/>
            <person name="Hao Y."/>
            <person name="Liao X.Y."/>
            <person name="Jiang Y.T."/>
            <person name="Sun W.H."/>
            <person name="Chen J."/>
            <person name="Chen Y.Q."/>
            <person name="Ai Y."/>
            <person name="Zhai J.W."/>
            <person name="Wu S.S."/>
            <person name="Zhou Z."/>
            <person name="Hsiao Y.Y."/>
            <person name="Wu W.L."/>
            <person name="Chen Y.Y."/>
            <person name="Lin Y.F."/>
            <person name="Hsu J.L."/>
            <person name="Li C.Y."/>
            <person name="Wang Z.W."/>
            <person name="Zhao X."/>
            <person name="Zhong W.Y."/>
            <person name="Ma X.K."/>
            <person name="Ma L."/>
            <person name="Huang J."/>
            <person name="Chen G.Z."/>
            <person name="Huang M.Z."/>
            <person name="Huang L."/>
            <person name="Peng D.H."/>
            <person name="Luo Y.B."/>
            <person name="Zou S.Q."/>
            <person name="Chen S.P."/>
            <person name="Lan S."/>
            <person name="Tsai W.C."/>
            <person name="Van de Peer Y."/>
            <person name="Liu Z.J."/>
        </authorList>
    </citation>
    <scope>NUCLEOTIDE SEQUENCE [LARGE SCALE GENOMIC DNA]</scope>
    <source>
        <strain evidence="3">Lor288</strain>
    </source>
</reference>
<evidence type="ECO:0000313" key="3">
    <source>
        <dbReference type="EMBL" id="KAK8961520.1"/>
    </source>
</evidence>
<evidence type="ECO:0000256" key="1">
    <source>
        <dbReference type="SAM" id="MobiDB-lite"/>
    </source>
</evidence>
<evidence type="ECO:0000256" key="2">
    <source>
        <dbReference type="SAM" id="Phobius"/>
    </source>
</evidence>
<dbReference type="Proteomes" id="UP001412067">
    <property type="component" value="Unassembled WGS sequence"/>
</dbReference>
<keyword evidence="2" id="KW-0812">Transmembrane</keyword>
<feature type="region of interest" description="Disordered" evidence="1">
    <location>
        <begin position="1"/>
        <end position="22"/>
    </location>
</feature>
<proteinExistence type="predicted"/>